<keyword evidence="1" id="KW-0732">Signal</keyword>
<sequence length="868" mass="98796">MFHHANQNNPTKGGEPATMCKLLLFSALLVAALIFAASPAFASAHPPCQWVQVDADNDPSTPPVSVYGYWADLNGTQVLIVCDPKTDEPVQDQDGNGIAYVNNGGYVQAEKQVLDKYETKRALDWEHPKEIKPLQLTLLAPNVPLTLTYNLQDINAHGGLWLHSTGNCVSWGQGRGYAKLLTNNPDDWLIVLAVTNPNPFPVSGKVDAQLWRWSNLYSDWPFQKSLALALGPNETKYVLVNRSKQADLLAQKFSDCDTQGYTLAYMWASSVSAAALQDFPADIMGSAKGFGTFDIYGPSEPRWPMRFAVGVKCNVNASKWGADLEMDESGKFRTLRMWDSFYNYVWFDADGRAHLYPGSRPPYKSWWSDLYRARDVIEGWFNSHKLSQIPLIVDSRDARTVDGLYFYWCSSSSGWWPENYGAYASWTEQEGPVLVGAKPQTNFWLDWNVPKWAPVLEQNLDRYSFYWNGSIRRICGGKGTFFWGDRREWLPVFMARLCFVHRYSFIPVQGDVGVLKEDVVPGYQMWIQTERAPKLSFSHPLKKITATRYHFLGGDNGPYDYLKYLVTTWEYVPGAGWTKLSERQESYWWESTPARATWGRYYFVPYPDNSDPRSVGVTPDVWDVRVEYASVLSAASELIGGEFRNRRGSDLYLFDRAADALRGGLYNLYGVWYGWGFGNYTPAVANLSAPASKVTVPSPVRVEPKTSAPRWRQDFAASVRVARRPDEDPGAVLNAVLAAIQGSLSNCEAVFLYDPYGYDSYGCTPQFVLDPDVPVNWGNYAVPVEWIRGFGCLRDAYNWLYLGTPDTVWSNFSYFAPLNGGYVALPDDVFLNQCVREWPLRREEWNWFYEDPWLVRWWSYRSQKWIVS</sequence>
<evidence type="ECO:0000256" key="1">
    <source>
        <dbReference type="SAM" id="SignalP"/>
    </source>
</evidence>
<comment type="caution">
    <text evidence="2">The sequence shown here is derived from an EMBL/GenBank/DDBJ whole genome shotgun (WGS) entry which is preliminary data.</text>
</comment>
<evidence type="ECO:0000313" key="3">
    <source>
        <dbReference type="Proteomes" id="UP000282654"/>
    </source>
</evidence>
<evidence type="ECO:0008006" key="4">
    <source>
        <dbReference type="Google" id="ProtNLM"/>
    </source>
</evidence>
<accession>A0A3N5BUH8</accession>
<organism evidence="2 3">
    <name type="scientific">Thermodesulfitimonas autotrophica</name>
    <dbReference type="NCBI Taxonomy" id="1894989"/>
    <lineage>
        <taxon>Bacteria</taxon>
        <taxon>Bacillati</taxon>
        <taxon>Bacillota</taxon>
        <taxon>Clostridia</taxon>
        <taxon>Thermoanaerobacterales</taxon>
        <taxon>Thermoanaerobacteraceae</taxon>
        <taxon>Thermodesulfitimonas</taxon>
    </lineage>
</organism>
<keyword evidence="3" id="KW-1185">Reference proteome</keyword>
<gene>
    <name evidence="2" type="ORF">EDD75_0362</name>
</gene>
<feature type="chain" id="PRO_5018250709" description="DUF4091 domain-containing protein" evidence="1">
    <location>
        <begin position="43"/>
        <end position="868"/>
    </location>
</feature>
<protein>
    <recommendedName>
        <fullName evidence="4">DUF4091 domain-containing protein</fullName>
    </recommendedName>
</protein>
<name>A0A3N5BUH8_9THEO</name>
<dbReference type="AlphaFoldDB" id="A0A3N5BUH8"/>
<dbReference type="EMBL" id="RKRE01000001">
    <property type="protein sequence ID" value="RPF49545.1"/>
    <property type="molecule type" value="Genomic_DNA"/>
</dbReference>
<feature type="signal peptide" evidence="1">
    <location>
        <begin position="1"/>
        <end position="42"/>
    </location>
</feature>
<dbReference type="Proteomes" id="UP000282654">
    <property type="component" value="Unassembled WGS sequence"/>
</dbReference>
<proteinExistence type="predicted"/>
<evidence type="ECO:0000313" key="2">
    <source>
        <dbReference type="EMBL" id="RPF49545.1"/>
    </source>
</evidence>
<reference evidence="2 3" key="1">
    <citation type="submission" date="2018-11" db="EMBL/GenBank/DDBJ databases">
        <title>Genomic Encyclopedia of Type Strains, Phase IV (KMG-IV): sequencing the most valuable type-strain genomes for metagenomic binning, comparative biology and taxonomic classification.</title>
        <authorList>
            <person name="Goeker M."/>
        </authorList>
    </citation>
    <scope>NUCLEOTIDE SEQUENCE [LARGE SCALE GENOMIC DNA]</scope>
    <source>
        <strain evidence="2 3">DSM 102936</strain>
    </source>
</reference>